<keyword evidence="2" id="KW-1133">Transmembrane helix</keyword>
<feature type="domain" description="EF-hand" evidence="3">
    <location>
        <begin position="215"/>
        <end position="250"/>
    </location>
</feature>
<feature type="domain" description="EF-hand" evidence="3">
    <location>
        <begin position="251"/>
        <end position="286"/>
    </location>
</feature>
<dbReference type="InterPro" id="IPR002048">
    <property type="entry name" value="EF_hand_dom"/>
</dbReference>
<dbReference type="SUPFAM" id="SSF47473">
    <property type="entry name" value="EF-hand"/>
    <property type="match status" value="1"/>
</dbReference>
<dbReference type="InterPro" id="IPR011992">
    <property type="entry name" value="EF-hand-dom_pair"/>
</dbReference>
<dbReference type="GO" id="GO:0005509">
    <property type="term" value="F:calcium ion binding"/>
    <property type="evidence" value="ECO:0007669"/>
    <property type="project" value="InterPro"/>
</dbReference>
<dbReference type="Gene3D" id="1.10.238.10">
    <property type="entry name" value="EF-hand"/>
    <property type="match status" value="1"/>
</dbReference>
<evidence type="ECO:0000259" key="3">
    <source>
        <dbReference type="PROSITE" id="PS50222"/>
    </source>
</evidence>
<dbReference type="eggNOG" id="ENOG502S9AT">
    <property type="taxonomic scope" value="Eukaryota"/>
</dbReference>
<accession>I0YLN7</accession>
<dbReference type="EMBL" id="AGSI01000019">
    <property type="protein sequence ID" value="EIE19306.1"/>
    <property type="molecule type" value="Genomic_DNA"/>
</dbReference>
<evidence type="ECO:0000313" key="4">
    <source>
        <dbReference type="EMBL" id="EIE19306.1"/>
    </source>
</evidence>
<keyword evidence="5" id="KW-1185">Reference proteome</keyword>
<evidence type="ECO:0000256" key="2">
    <source>
        <dbReference type="SAM" id="Phobius"/>
    </source>
</evidence>
<keyword evidence="1" id="KW-0106">Calcium</keyword>
<dbReference type="PROSITE" id="PS00018">
    <property type="entry name" value="EF_HAND_1"/>
    <property type="match status" value="1"/>
</dbReference>
<dbReference type="PROSITE" id="PS50222">
    <property type="entry name" value="EF_HAND_2"/>
    <property type="match status" value="2"/>
</dbReference>
<dbReference type="Proteomes" id="UP000007264">
    <property type="component" value="Unassembled WGS sequence"/>
</dbReference>
<reference evidence="4 5" key="1">
    <citation type="journal article" date="2012" name="Genome Biol.">
        <title>The genome of the polar eukaryotic microalga coccomyxa subellipsoidea reveals traits of cold adaptation.</title>
        <authorList>
            <person name="Blanc G."/>
            <person name="Agarkova I."/>
            <person name="Grimwood J."/>
            <person name="Kuo A."/>
            <person name="Brueggeman A."/>
            <person name="Dunigan D."/>
            <person name="Gurnon J."/>
            <person name="Ladunga I."/>
            <person name="Lindquist E."/>
            <person name="Lucas S."/>
            <person name="Pangilinan J."/>
            <person name="Proschold T."/>
            <person name="Salamov A."/>
            <person name="Schmutz J."/>
            <person name="Weeks D."/>
            <person name="Yamada T."/>
            <person name="Claverie J.M."/>
            <person name="Grigoriev I."/>
            <person name="Van Etten J."/>
            <person name="Lomsadze A."/>
            <person name="Borodovsky M."/>
        </authorList>
    </citation>
    <scope>NUCLEOTIDE SEQUENCE [LARGE SCALE GENOMIC DNA]</scope>
    <source>
        <strain evidence="4 5">C-169</strain>
    </source>
</reference>
<dbReference type="OrthoDB" id="26525at2759"/>
<name>I0YLN7_COCSC</name>
<evidence type="ECO:0000256" key="1">
    <source>
        <dbReference type="ARBA" id="ARBA00022837"/>
    </source>
</evidence>
<gene>
    <name evidence="4" type="ORF">COCSUDRAFT_34265</name>
</gene>
<keyword evidence="2" id="KW-0472">Membrane</keyword>
<keyword evidence="2" id="KW-0812">Transmembrane</keyword>
<dbReference type="GeneID" id="17037246"/>
<dbReference type="RefSeq" id="XP_005643850.1">
    <property type="nucleotide sequence ID" value="XM_005643793.1"/>
</dbReference>
<dbReference type="SMART" id="SM00054">
    <property type="entry name" value="EFh"/>
    <property type="match status" value="2"/>
</dbReference>
<proteinExistence type="predicted"/>
<comment type="caution">
    <text evidence="4">The sequence shown here is derived from an EMBL/GenBank/DDBJ whole genome shotgun (WGS) entry which is preliminary data.</text>
</comment>
<dbReference type="AlphaFoldDB" id="I0YLN7"/>
<dbReference type="InterPro" id="IPR018247">
    <property type="entry name" value="EF_Hand_1_Ca_BS"/>
</dbReference>
<dbReference type="Pfam" id="PF13499">
    <property type="entry name" value="EF-hand_7"/>
    <property type="match status" value="1"/>
</dbReference>
<dbReference type="KEGG" id="csl:COCSUDRAFT_34265"/>
<dbReference type="CDD" id="cd00051">
    <property type="entry name" value="EFh"/>
    <property type="match status" value="1"/>
</dbReference>
<evidence type="ECO:0000313" key="5">
    <source>
        <dbReference type="Proteomes" id="UP000007264"/>
    </source>
</evidence>
<feature type="transmembrane region" description="Helical" evidence="2">
    <location>
        <begin position="96"/>
        <end position="116"/>
    </location>
</feature>
<sequence length="293" mass="31850">MVVRAEQKDDKEKKQTDKLVKGLDKNTAQKVLQVWEQSGASSPDELRKLLVKRSVQSAGVVLVQTLLDAGASWGGFTTAQYLSQGGDFFGKIVVQYLAYFLGLYFAIGVFLDLFLLGATAFAGINYSTNAEAFLKAVKQVAGDSPNGLSVVNKAQNAVNTLKIITALNEISDILKSKGSAGAAPADTLQNLQVFLTLQKAEEKGFSPDKYGLTPDQAADLAVIFTKYDTNDDMVLEPSEVRKLFQEEGYDFDAAESKEAVKLLDKNNDGIISFEEFVEWSQSKLDPAKAPAKV</sequence>
<protein>
    <recommendedName>
        <fullName evidence="3">EF-hand domain-containing protein</fullName>
    </recommendedName>
</protein>
<dbReference type="STRING" id="574566.I0YLN7"/>
<organism evidence="4 5">
    <name type="scientific">Coccomyxa subellipsoidea (strain C-169)</name>
    <name type="common">Green microalga</name>
    <dbReference type="NCBI Taxonomy" id="574566"/>
    <lineage>
        <taxon>Eukaryota</taxon>
        <taxon>Viridiplantae</taxon>
        <taxon>Chlorophyta</taxon>
        <taxon>core chlorophytes</taxon>
        <taxon>Trebouxiophyceae</taxon>
        <taxon>Trebouxiophyceae incertae sedis</taxon>
        <taxon>Coccomyxaceae</taxon>
        <taxon>Coccomyxa</taxon>
        <taxon>Coccomyxa subellipsoidea</taxon>
    </lineage>
</organism>